<feature type="chain" id="PRO_5043017080" evidence="2">
    <location>
        <begin position="35"/>
        <end position="95"/>
    </location>
</feature>
<evidence type="ECO:0000313" key="4">
    <source>
        <dbReference type="Proteomes" id="UP001367676"/>
    </source>
</evidence>
<sequence length="95" mass="10672">MSVSLCWKSRTMCFTLRTFIFWLALSASTSWVFAKKDGAASAPKTDSTPKSNPSNKHSEPIIEDVTAKQLEKVLGEKDYVAVFWCKLHGFEITIL</sequence>
<name>A0AAN9T6P5_9HEMI</name>
<comment type="caution">
    <text evidence="3">The sequence shown here is derived from an EMBL/GenBank/DDBJ whole genome shotgun (WGS) entry which is preliminary data.</text>
</comment>
<evidence type="ECO:0000256" key="2">
    <source>
        <dbReference type="SAM" id="SignalP"/>
    </source>
</evidence>
<feature type="region of interest" description="Disordered" evidence="1">
    <location>
        <begin position="40"/>
        <end position="60"/>
    </location>
</feature>
<dbReference type="EMBL" id="JBBCAQ010000037">
    <property type="protein sequence ID" value="KAK7573545.1"/>
    <property type="molecule type" value="Genomic_DNA"/>
</dbReference>
<keyword evidence="2" id="KW-0732">Signal</keyword>
<evidence type="ECO:0000256" key="1">
    <source>
        <dbReference type="SAM" id="MobiDB-lite"/>
    </source>
</evidence>
<reference evidence="3 4" key="1">
    <citation type="submission" date="2024-03" db="EMBL/GenBank/DDBJ databases">
        <title>Adaptation during the transition from Ophiocordyceps entomopathogen to insect associate is accompanied by gene loss and intensified selection.</title>
        <authorList>
            <person name="Ward C.M."/>
            <person name="Onetto C.A."/>
            <person name="Borneman A.R."/>
        </authorList>
    </citation>
    <scope>NUCLEOTIDE SEQUENCE [LARGE SCALE GENOMIC DNA]</scope>
    <source>
        <strain evidence="3">AWRI1</strain>
        <tissue evidence="3">Single Adult Female</tissue>
    </source>
</reference>
<dbReference type="AlphaFoldDB" id="A0AAN9T6P5"/>
<gene>
    <name evidence="3" type="ORF">V9T40_010736</name>
</gene>
<feature type="compositionally biased region" description="Polar residues" evidence="1">
    <location>
        <begin position="44"/>
        <end position="55"/>
    </location>
</feature>
<proteinExistence type="predicted"/>
<dbReference type="Proteomes" id="UP001367676">
    <property type="component" value="Unassembled WGS sequence"/>
</dbReference>
<protein>
    <submittedName>
        <fullName evidence="3">Uncharacterized protein</fullName>
    </submittedName>
</protein>
<accession>A0AAN9T6P5</accession>
<evidence type="ECO:0000313" key="3">
    <source>
        <dbReference type="EMBL" id="KAK7573545.1"/>
    </source>
</evidence>
<feature type="signal peptide" evidence="2">
    <location>
        <begin position="1"/>
        <end position="34"/>
    </location>
</feature>
<keyword evidence="4" id="KW-1185">Reference proteome</keyword>
<organism evidence="3 4">
    <name type="scientific">Parthenolecanium corni</name>
    <dbReference type="NCBI Taxonomy" id="536013"/>
    <lineage>
        <taxon>Eukaryota</taxon>
        <taxon>Metazoa</taxon>
        <taxon>Ecdysozoa</taxon>
        <taxon>Arthropoda</taxon>
        <taxon>Hexapoda</taxon>
        <taxon>Insecta</taxon>
        <taxon>Pterygota</taxon>
        <taxon>Neoptera</taxon>
        <taxon>Paraneoptera</taxon>
        <taxon>Hemiptera</taxon>
        <taxon>Sternorrhyncha</taxon>
        <taxon>Coccoidea</taxon>
        <taxon>Coccidae</taxon>
        <taxon>Parthenolecanium</taxon>
    </lineage>
</organism>